<reference evidence="1 2" key="1">
    <citation type="journal article" date="2019" name="Commun. Biol.">
        <title>The bagworm genome reveals a unique fibroin gene that provides high tensile strength.</title>
        <authorList>
            <person name="Kono N."/>
            <person name="Nakamura H."/>
            <person name="Ohtoshi R."/>
            <person name="Tomita M."/>
            <person name="Numata K."/>
            <person name="Arakawa K."/>
        </authorList>
    </citation>
    <scope>NUCLEOTIDE SEQUENCE [LARGE SCALE GENOMIC DNA]</scope>
</reference>
<protein>
    <submittedName>
        <fullName evidence="1">Uncharacterized protein</fullName>
    </submittedName>
</protein>
<keyword evidence="2" id="KW-1185">Reference proteome</keyword>
<dbReference type="AlphaFoldDB" id="A0A4C1TBS9"/>
<accession>A0A4C1TBS9</accession>
<evidence type="ECO:0000313" key="2">
    <source>
        <dbReference type="Proteomes" id="UP000299102"/>
    </source>
</evidence>
<sequence length="98" mass="11213">MRAWQCRQLACYRRILVVLADTRAQSKKGGVTSRGLRQVVVPQRIAGLFYYRHLYNSAREVQTSWRFCCSWTKLQTGAQGVVGPRCSHMVKETTSLCC</sequence>
<proteinExistence type="predicted"/>
<dbReference type="Proteomes" id="UP000299102">
    <property type="component" value="Unassembled WGS sequence"/>
</dbReference>
<dbReference type="EMBL" id="BGZK01000043">
    <property type="protein sequence ID" value="GBP10867.1"/>
    <property type="molecule type" value="Genomic_DNA"/>
</dbReference>
<name>A0A4C1TBS9_EUMVA</name>
<comment type="caution">
    <text evidence="1">The sequence shown here is derived from an EMBL/GenBank/DDBJ whole genome shotgun (WGS) entry which is preliminary data.</text>
</comment>
<organism evidence="1 2">
    <name type="scientific">Eumeta variegata</name>
    <name type="common">Bagworm moth</name>
    <name type="synonym">Eumeta japonica</name>
    <dbReference type="NCBI Taxonomy" id="151549"/>
    <lineage>
        <taxon>Eukaryota</taxon>
        <taxon>Metazoa</taxon>
        <taxon>Ecdysozoa</taxon>
        <taxon>Arthropoda</taxon>
        <taxon>Hexapoda</taxon>
        <taxon>Insecta</taxon>
        <taxon>Pterygota</taxon>
        <taxon>Neoptera</taxon>
        <taxon>Endopterygota</taxon>
        <taxon>Lepidoptera</taxon>
        <taxon>Glossata</taxon>
        <taxon>Ditrysia</taxon>
        <taxon>Tineoidea</taxon>
        <taxon>Psychidae</taxon>
        <taxon>Oiketicinae</taxon>
        <taxon>Eumeta</taxon>
    </lineage>
</organism>
<evidence type="ECO:0000313" key="1">
    <source>
        <dbReference type="EMBL" id="GBP10867.1"/>
    </source>
</evidence>
<gene>
    <name evidence="1" type="ORF">EVAR_5448_1</name>
</gene>